<dbReference type="Gene3D" id="2.70.170.10">
    <property type="entry name" value="Neurotransmitter-gated ion-channel ligand-binding domain"/>
    <property type="match status" value="1"/>
</dbReference>
<evidence type="ECO:0000313" key="3">
    <source>
        <dbReference type="EMBL" id="OUC47383.1"/>
    </source>
</evidence>
<evidence type="ECO:0000313" key="4">
    <source>
        <dbReference type="Proteomes" id="UP000243006"/>
    </source>
</evidence>
<accession>A0A1Y3EQH9</accession>
<comment type="caution">
    <text evidence="3">The sequence shown here is derived from an EMBL/GenBank/DDBJ whole genome shotgun (WGS) entry which is preliminary data.</text>
</comment>
<feature type="signal peptide" evidence="1">
    <location>
        <begin position="1"/>
        <end position="24"/>
    </location>
</feature>
<dbReference type="GO" id="GO:0016020">
    <property type="term" value="C:membrane"/>
    <property type="evidence" value="ECO:0007669"/>
    <property type="project" value="InterPro"/>
</dbReference>
<dbReference type="InterPro" id="IPR006202">
    <property type="entry name" value="Neur_chan_lig-bd"/>
</dbReference>
<protein>
    <recommendedName>
        <fullName evidence="2">Neurotransmitter-gated ion-channel ligand-binding domain-containing protein</fullName>
    </recommendedName>
</protein>
<dbReference type="AlphaFoldDB" id="A0A1Y3EQH9"/>
<evidence type="ECO:0000259" key="2">
    <source>
        <dbReference type="Pfam" id="PF02931"/>
    </source>
</evidence>
<gene>
    <name evidence="3" type="ORF">D917_06972</name>
</gene>
<proteinExistence type="predicted"/>
<dbReference type="Pfam" id="PF02931">
    <property type="entry name" value="Neur_chan_LBD"/>
    <property type="match status" value="1"/>
</dbReference>
<reference evidence="3 4" key="1">
    <citation type="submission" date="2015-04" db="EMBL/GenBank/DDBJ databases">
        <title>Draft genome of the roundworm Trichinella nativa.</title>
        <authorList>
            <person name="Mitreva M."/>
        </authorList>
    </citation>
    <scope>NUCLEOTIDE SEQUENCE [LARGE SCALE GENOMIC DNA]</scope>
    <source>
        <strain evidence="3 4">ISS45</strain>
    </source>
</reference>
<keyword evidence="1" id="KW-0732">Signal</keyword>
<dbReference type="Proteomes" id="UP000243006">
    <property type="component" value="Unassembled WGS sequence"/>
</dbReference>
<dbReference type="GO" id="GO:0005230">
    <property type="term" value="F:extracellular ligand-gated monoatomic ion channel activity"/>
    <property type="evidence" value="ECO:0007669"/>
    <property type="project" value="InterPro"/>
</dbReference>
<dbReference type="InterPro" id="IPR036734">
    <property type="entry name" value="Neur_chan_lig-bd_sf"/>
</dbReference>
<evidence type="ECO:0000256" key="1">
    <source>
        <dbReference type="SAM" id="SignalP"/>
    </source>
</evidence>
<name>A0A1Y3EQH9_9BILA</name>
<feature type="chain" id="PRO_5011003347" description="Neurotransmitter-gated ion-channel ligand-binding domain-containing protein" evidence="1">
    <location>
        <begin position="25"/>
        <end position="141"/>
    </location>
</feature>
<dbReference type="SUPFAM" id="SSF63712">
    <property type="entry name" value="Nicotinic receptor ligand binding domain-like"/>
    <property type="match status" value="1"/>
</dbReference>
<feature type="domain" description="Neurotransmitter-gated ion-channel ligand-binding" evidence="2">
    <location>
        <begin position="34"/>
        <end position="130"/>
    </location>
</feature>
<dbReference type="EMBL" id="LVZM01004596">
    <property type="protein sequence ID" value="OUC47383.1"/>
    <property type="molecule type" value="Genomic_DNA"/>
</dbReference>
<sequence>MLHRIVFFLWQLWMLSELGMTVQSEALCKNDSWIVDELLRVHHKNQLPTGGKVLVEIELWVQEISKINELRSEFELDIYMTEAWNDPSLAFNHLNPCKGNLSLDSNTLLKRLWNPSCCFVNSKSASVHHVNALGCVGNALF</sequence>
<organism evidence="3 4">
    <name type="scientific">Trichinella nativa</name>
    <dbReference type="NCBI Taxonomy" id="6335"/>
    <lineage>
        <taxon>Eukaryota</taxon>
        <taxon>Metazoa</taxon>
        <taxon>Ecdysozoa</taxon>
        <taxon>Nematoda</taxon>
        <taxon>Enoplea</taxon>
        <taxon>Dorylaimia</taxon>
        <taxon>Trichinellida</taxon>
        <taxon>Trichinellidae</taxon>
        <taxon>Trichinella</taxon>
    </lineage>
</organism>